<organism evidence="8 9">
    <name type="scientific">Paenibacillus monticola</name>
    <dbReference type="NCBI Taxonomy" id="2666075"/>
    <lineage>
        <taxon>Bacteria</taxon>
        <taxon>Bacillati</taxon>
        <taxon>Bacillota</taxon>
        <taxon>Bacilli</taxon>
        <taxon>Bacillales</taxon>
        <taxon>Paenibacillaceae</taxon>
        <taxon>Paenibacillus</taxon>
    </lineage>
</organism>
<dbReference type="RefSeq" id="WP_154117137.1">
    <property type="nucleotide sequence ID" value="NZ_WJXB01000001.1"/>
</dbReference>
<feature type="compositionally biased region" description="Low complexity" evidence="5">
    <location>
        <begin position="29"/>
        <end position="50"/>
    </location>
</feature>
<evidence type="ECO:0000313" key="8">
    <source>
        <dbReference type="EMBL" id="MRN52160.1"/>
    </source>
</evidence>
<dbReference type="SUPFAM" id="SSF49373">
    <property type="entry name" value="Invasin/intimin cell-adhesion fragments"/>
    <property type="match status" value="1"/>
</dbReference>
<dbReference type="Pfam" id="PF00251">
    <property type="entry name" value="Glyco_hydro_32N"/>
    <property type="match status" value="1"/>
</dbReference>
<proteinExistence type="inferred from homology"/>
<dbReference type="Gene3D" id="2.115.10.20">
    <property type="entry name" value="Glycosyl hydrolase domain, family 43"/>
    <property type="match status" value="1"/>
</dbReference>
<dbReference type="InterPro" id="IPR023296">
    <property type="entry name" value="Glyco_hydro_beta-prop_sf"/>
</dbReference>
<dbReference type="AlphaFoldDB" id="A0A7X2H268"/>
<dbReference type="SUPFAM" id="SSF49899">
    <property type="entry name" value="Concanavalin A-like lectins/glucanases"/>
    <property type="match status" value="1"/>
</dbReference>
<keyword evidence="9" id="KW-1185">Reference proteome</keyword>
<comment type="similarity">
    <text evidence="1 4">Belongs to the glycosyl hydrolase 32 family.</text>
</comment>
<dbReference type="Proteomes" id="UP000463051">
    <property type="component" value="Unassembled WGS sequence"/>
</dbReference>
<dbReference type="SMART" id="SM00640">
    <property type="entry name" value="Glyco_32"/>
    <property type="match status" value="1"/>
</dbReference>
<comment type="caution">
    <text evidence="8">The sequence shown here is derived from an EMBL/GenBank/DDBJ whole genome shotgun (WGS) entry which is preliminary data.</text>
</comment>
<dbReference type="InterPro" id="IPR013320">
    <property type="entry name" value="ConA-like_dom_sf"/>
</dbReference>
<feature type="signal peptide" evidence="6">
    <location>
        <begin position="1"/>
        <end position="19"/>
    </location>
</feature>
<sequence length="642" mass="70249">MIKTTSKLACVAIVLLVIAGCNIGGNSNHTSNTIGSTNNSGTGGSEMNTSDSKTPSNAISNTAPAVFQFSAIPNYYTELYRPQYHLSPESGNMSDPNGMVYFEGEYHQFYQNSGQWGHAVSTDLIHWQHLPVALLRDSLGEIWSGSAVVDWKDTSGFFGGNAGLVAIFTHFKGGMQSQSLAYSSDKGRTWIKYEGNPVIPNPGLKDFRDPKVFWHEPSHAWVMVVSVDNRVRFYTSPDLKTWQLASEFGADQGSHAAVWECPDLFELPVEGSKEKRWVLALSIGNNSSTRGSTAQYFIGSFDGHIFKNENDPSKVLWTDYGKDFYAAVSYSDIPQTDGRRIYVGWMSNWRYPFSMPSTPWKGNMSLPRELKLRDIPGEGLRLVQQPVQELEALRGQAVKVGTQRLEPGQNPLASLHGTSYEIDTEFTVKGDAEFGFKLRKGGDQETLISYNNVNSLLTVDRTKSGDSSFEAGFAETVQAPLRAVNGKIRLHIYVDESTLEVFGADGETVVSSILFPGATSSGLELYVKKGNVTLDQAVFYPMASAWRNEDPDGSKPLRVLLSQSSVDVPLGGTVEEAAAVVPLNAPQDLTWVSSDEAVAQVDSRNGTSAVVKGLKEGQTEIKALALGGQIYAVMNVYVYKPD</sequence>
<evidence type="ECO:0000256" key="1">
    <source>
        <dbReference type="ARBA" id="ARBA00009902"/>
    </source>
</evidence>
<dbReference type="CDD" id="cd18622">
    <property type="entry name" value="GH32_Inu-like"/>
    <property type="match status" value="1"/>
</dbReference>
<dbReference type="InterPro" id="IPR013148">
    <property type="entry name" value="Glyco_hydro_32_N"/>
</dbReference>
<dbReference type="PANTHER" id="PTHR42800:SF1">
    <property type="entry name" value="EXOINULINASE INUD (AFU_ORTHOLOGUE AFUA_5G00480)"/>
    <property type="match status" value="1"/>
</dbReference>
<evidence type="ECO:0000256" key="5">
    <source>
        <dbReference type="SAM" id="MobiDB-lite"/>
    </source>
</evidence>
<dbReference type="SUPFAM" id="SSF75005">
    <property type="entry name" value="Arabinanase/levansucrase/invertase"/>
    <property type="match status" value="1"/>
</dbReference>
<feature type="region of interest" description="Disordered" evidence="5">
    <location>
        <begin position="29"/>
        <end position="56"/>
    </location>
</feature>
<dbReference type="InterPro" id="IPR003343">
    <property type="entry name" value="Big_2"/>
</dbReference>
<evidence type="ECO:0000256" key="4">
    <source>
        <dbReference type="RuleBase" id="RU362110"/>
    </source>
</evidence>
<dbReference type="Pfam" id="PF08244">
    <property type="entry name" value="Glyco_hydro_32C"/>
    <property type="match status" value="1"/>
</dbReference>
<name>A0A7X2H268_9BACL</name>
<dbReference type="EMBL" id="WJXB01000001">
    <property type="protein sequence ID" value="MRN52160.1"/>
    <property type="molecule type" value="Genomic_DNA"/>
</dbReference>
<feature type="domain" description="BIG2" evidence="7">
    <location>
        <begin position="553"/>
        <end position="633"/>
    </location>
</feature>
<evidence type="ECO:0000256" key="6">
    <source>
        <dbReference type="SAM" id="SignalP"/>
    </source>
</evidence>
<feature type="chain" id="PRO_5038422865" evidence="6">
    <location>
        <begin position="20"/>
        <end position="642"/>
    </location>
</feature>
<dbReference type="InterPro" id="IPR013189">
    <property type="entry name" value="Glyco_hydro_32_C"/>
</dbReference>
<accession>A0A7X2H268</accession>
<evidence type="ECO:0000256" key="3">
    <source>
        <dbReference type="ARBA" id="ARBA00023295"/>
    </source>
</evidence>
<evidence type="ECO:0000259" key="7">
    <source>
        <dbReference type="SMART" id="SM00635"/>
    </source>
</evidence>
<dbReference type="PROSITE" id="PS51257">
    <property type="entry name" value="PROKAR_LIPOPROTEIN"/>
    <property type="match status" value="1"/>
</dbReference>
<evidence type="ECO:0000256" key="2">
    <source>
        <dbReference type="ARBA" id="ARBA00022801"/>
    </source>
</evidence>
<evidence type="ECO:0000313" key="9">
    <source>
        <dbReference type="Proteomes" id="UP000463051"/>
    </source>
</evidence>
<dbReference type="InterPro" id="IPR001362">
    <property type="entry name" value="Glyco_hydro_32"/>
</dbReference>
<dbReference type="Pfam" id="PF02368">
    <property type="entry name" value="Big_2"/>
    <property type="match status" value="1"/>
</dbReference>
<dbReference type="SMART" id="SM00635">
    <property type="entry name" value="BID_2"/>
    <property type="match status" value="1"/>
</dbReference>
<dbReference type="GO" id="GO:0005737">
    <property type="term" value="C:cytoplasm"/>
    <property type="evidence" value="ECO:0007669"/>
    <property type="project" value="TreeGrafter"/>
</dbReference>
<reference evidence="8 9" key="1">
    <citation type="submission" date="2019-11" db="EMBL/GenBank/DDBJ databases">
        <title>Paenibacillus monticola sp. nov., a novel PGPR strain isolated from mountain sample in China.</title>
        <authorList>
            <person name="Zhao Q."/>
            <person name="Li H.-P."/>
            <person name="Zhang J.-L."/>
        </authorList>
    </citation>
    <scope>NUCLEOTIDE SEQUENCE [LARGE SCALE GENOMIC DNA]</scope>
    <source>
        <strain evidence="8 9">LC-T2</strain>
    </source>
</reference>
<gene>
    <name evidence="8" type="ORF">GJB61_04030</name>
</gene>
<dbReference type="Gene3D" id="2.60.120.560">
    <property type="entry name" value="Exo-inulinase, domain 1"/>
    <property type="match status" value="1"/>
</dbReference>
<dbReference type="GO" id="GO:0005987">
    <property type="term" value="P:sucrose catabolic process"/>
    <property type="evidence" value="ECO:0007669"/>
    <property type="project" value="TreeGrafter"/>
</dbReference>
<keyword evidence="6" id="KW-0732">Signal</keyword>
<dbReference type="InterPro" id="IPR008964">
    <property type="entry name" value="Invasin/intimin_cell_adhesion"/>
</dbReference>
<dbReference type="Gene3D" id="2.60.40.1080">
    <property type="match status" value="1"/>
</dbReference>
<keyword evidence="2 4" id="KW-0378">Hydrolase</keyword>
<keyword evidence="3 4" id="KW-0326">Glycosidase</keyword>
<dbReference type="GO" id="GO:0004575">
    <property type="term" value="F:sucrose alpha-glucosidase activity"/>
    <property type="evidence" value="ECO:0007669"/>
    <property type="project" value="TreeGrafter"/>
</dbReference>
<dbReference type="PANTHER" id="PTHR42800">
    <property type="entry name" value="EXOINULINASE INUD (AFU_ORTHOLOGUE AFUA_5G00480)"/>
    <property type="match status" value="1"/>
</dbReference>
<protein>
    <submittedName>
        <fullName evidence="8">Levanase</fullName>
    </submittedName>
</protein>